<dbReference type="Proteomes" id="UP000183898">
    <property type="component" value="Unassembled WGS sequence"/>
</dbReference>
<protein>
    <submittedName>
        <fullName evidence="1">Uncharacterized protein</fullName>
    </submittedName>
</protein>
<gene>
    <name evidence="1" type="ORF">SAMN05216404_11818</name>
</gene>
<organism evidence="1 2">
    <name type="scientific">Nitrosospira multiformis</name>
    <dbReference type="NCBI Taxonomy" id="1231"/>
    <lineage>
        <taxon>Bacteria</taxon>
        <taxon>Pseudomonadati</taxon>
        <taxon>Pseudomonadota</taxon>
        <taxon>Betaproteobacteria</taxon>
        <taxon>Nitrosomonadales</taxon>
        <taxon>Nitrosomonadaceae</taxon>
        <taxon>Nitrosospira</taxon>
    </lineage>
</organism>
<dbReference type="EMBL" id="FOCT01000018">
    <property type="protein sequence ID" value="SEO34535.1"/>
    <property type="molecule type" value="Genomic_DNA"/>
</dbReference>
<accession>A0A1H8NY17</accession>
<name>A0A1H8NY17_9PROT</name>
<evidence type="ECO:0000313" key="1">
    <source>
        <dbReference type="EMBL" id="SEO34535.1"/>
    </source>
</evidence>
<evidence type="ECO:0000313" key="2">
    <source>
        <dbReference type="Proteomes" id="UP000183898"/>
    </source>
</evidence>
<sequence>MSKSKAMRPLFINDVECNVDGKTYSGTYTWEAGYINVPYDGNSRKAHCPRTSAERTARLILADLVRESISKRPV</sequence>
<dbReference type="AlphaFoldDB" id="A0A1H8NY17"/>
<reference evidence="1 2" key="1">
    <citation type="submission" date="2016-10" db="EMBL/GenBank/DDBJ databases">
        <authorList>
            <person name="de Groot N.N."/>
        </authorList>
    </citation>
    <scope>NUCLEOTIDE SEQUENCE [LARGE SCALE GENOMIC DNA]</scope>
    <source>
        <strain evidence="1 2">Nl18</strain>
    </source>
</reference>
<proteinExistence type="predicted"/>